<accession>A0ABD1NWZ2</accession>
<gene>
    <name evidence="1" type="ORF">Fot_57780</name>
</gene>
<evidence type="ECO:0000313" key="2">
    <source>
        <dbReference type="Proteomes" id="UP001604277"/>
    </source>
</evidence>
<comment type="caution">
    <text evidence="1">The sequence shown here is derived from an EMBL/GenBank/DDBJ whole genome shotgun (WGS) entry which is preliminary data.</text>
</comment>
<sequence>MEPSATFRGFQRPETLALSSESSNDKQSKVADNYCPFLITLLKSKEKLWAIPITFIEVADNFFKSKQFLNNAESNPDFKSVKKVYLSKKFFPFKIECASRGSGRQKIGAYVNL</sequence>
<organism evidence="1 2">
    <name type="scientific">Forsythia ovata</name>
    <dbReference type="NCBI Taxonomy" id="205694"/>
    <lineage>
        <taxon>Eukaryota</taxon>
        <taxon>Viridiplantae</taxon>
        <taxon>Streptophyta</taxon>
        <taxon>Embryophyta</taxon>
        <taxon>Tracheophyta</taxon>
        <taxon>Spermatophyta</taxon>
        <taxon>Magnoliopsida</taxon>
        <taxon>eudicotyledons</taxon>
        <taxon>Gunneridae</taxon>
        <taxon>Pentapetalae</taxon>
        <taxon>asterids</taxon>
        <taxon>lamiids</taxon>
        <taxon>Lamiales</taxon>
        <taxon>Oleaceae</taxon>
        <taxon>Forsythieae</taxon>
        <taxon>Forsythia</taxon>
    </lineage>
</organism>
<keyword evidence="2" id="KW-1185">Reference proteome</keyword>
<proteinExistence type="predicted"/>
<dbReference type="Proteomes" id="UP001604277">
    <property type="component" value="Unassembled WGS sequence"/>
</dbReference>
<reference evidence="2" key="1">
    <citation type="submission" date="2024-07" db="EMBL/GenBank/DDBJ databases">
        <title>Two chromosome-level genome assemblies of Korean endemic species Abeliophyllum distichum and Forsythia ovata (Oleaceae).</title>
        <authorList>
            <person name="Jang H."/>
        </authorList>
    </citation>
    <scope>NUCLEOTIDE SEQUENCE [LARGE SCALE GENOMIC DNA]</scope>
</reference>
<dbReference type="EMBL" id="JBFOLJ010000136">
    <property type="protein sequence ID" value="KAL2455126.1"/>
    <property type="molecule type" value="Genomic_DNA"/>
</dbReference>
<dbReference type="AlphaFoldDB" id="A0ABD1NWZ2"/>
<protein>
    <submittedName>
        <fullName evidence="1">Uncharacterized protein</fullName>
    </submittedName>
</protein>
<name>A0ABD1NWZ2_9LAMI</name>
<evidence type="ECO:0000313" key="1">
    <source>
        <dbReference type="EMBL" id="KAL2455126.1"/>
    </source>
</evidence>